<protein>
    <submittedName>
        <fullName evidence="2">DUF1840 domain-containing protein</fullName>
    </submittedName>
</protein>
<keyword evidence="3" id="KW-1185">Reference proteome</keyword>
<dbReference type="Proteomes" id="UP001589645">
    <property type="component" value="Unassembled WGS sequence"/>
</dbReference>
<reference evidence="2 3" key="1">
    <citation type="submission" date="2024-09" db="EMBL/GenBank/DDBJ databases">
        <authorList>
            <person name="Sun Q."/>
            <person name="Mori K."/>
        </authorList>
    </citation>
    <scope>NUCLEOTIDE SEQUENCE [LARGE SCALE GENOMIC DNA]</scope>
    <source>
        <strain evidence="2 3">CECT 8064</strain>
    </source>
</reference>
<accession>A0ABV5HQU7</accession>
<evidence type="ECO:0000313" key="3">
    <source>
        <dbReference type="Proteomes" id="UP001589645"/>
    </source>
</evidence>
<dbReference type="EMBL" id="JBHMEP010000006">
    <property type="protein sequence ID" value="MFB9136631.1"/>
    <property type="molecule type" value="Genomic_DNA"/>
</dbReference>
<gene>
    <name evidence="2" type="ORF">ACFFUV_16815</name>
</gene>
<name>A0ABV5HQU7_9VIBR</name>
<feature type="region of interest" description="Disordered" evidence="1">
    <location>
        <begin position="53"/>
        <end position="82"/>
    </location>
</feature>
<proteinExistence type="predicted"/>
<dbReference type="InterPro" id="IPR014991">
    <property type="entry name" value="DUF1840"/>
</dbReference>
<sequence>MLVTFRCHSYSSVTMFGDIALQLIKMMGHSETVPGSLAAKDVPDALDSLMASLAKQAVQESSSNNDENSDDDEQTEPNVGLNHRAYPLIELLKSAIKNDDDVMWEE</sequence>
<comment type="caution">
    <text evidence="2">The sequence shown here is derived from an EMBL/GenBank/DDBJ whole genome shotgun (WGS) entry which is preliminary data.</text>
</comment>
<evidence type="ECO:0000313" key="2">
    <source>
        <dbReference type="EMBL" id="MFB9136631.1"/>
    </source>
</evidence>
<organism evidence="2 3">
    <name type="scientific">Vibrio olivae</name>
    <dbReference type="NCBI Taxonomy" id="1243002"/>
    <lineage>
        <taxon>Bacteria</taxon>
        <taxon>Pseudomonadati</taxon>
        <taxon>Pseudomonadota</taxon>
        <taxon>Gammaproteobacteria</taxon>
        <taxon>Vibrionales</taxon>
        <taxon>Vibrionaceae</taxon>
        <taxon>Vibrio</taxon>
    </lineage>
</organism>
<dbReference type="Pfam" id="PF08895">
    <property type="entry name" value="DUF1840"/>
    <property type="match status" value="1"/>
</dbReference>
<evidence type="ECO:0000256" key="1">
    <source>
        <dbReference type="SAM" id="MobiDB-lite"/>
    </source>
</evidence>
<dbReference type="RefSeq" id="WP_390194920.1">
    <property type="nucleotide sequence ID" value="NZ_JBHMEP010000006.1"/>
</dbReference>